<keyword evidence="6" id="KW-0732">Signal</keyword>
<dbReference type="GO" id="GO:0006508">
    <property type="term" value="P:proteolysis"/>
    <property type="evidence" value="ECO:0007669"/>
    <property type="project" value="UniProtKB-KW"/>
</dbReference>
<dbReference type="EMBL" id="KV419400">
    <property type="protein sequence ID" value="KZS95991.1"/>
    <property type="molecule type" value="Genomic_DNA"/>
</dbReference>
<keyword evidence="5" id="KW-0325">Glycoprotein</keyword>
<feature type="chain" id="PRO_5007748244" description="Carboxypeptidase" evidence="6">
    <location>
        <begin position="21"/>
        <end position="498"/>
    </location>
</feature>
<keyword evidence="3 6" id="KW-0645">Protease</keyword>
<evidence type="ECO:0000313" key="8">
    <source>
        <dbReference type="Proteomes" id="UP000076722"/>
    </source>
</evidence>
<evidence type="ECO:0000313" key="7">
    <source>
        <dbReference type="EMBL" id="KZS95991.1"/>
    </source>
</evidence>
<gene>
    <name evidence="7" type="ORF">SISNIDRAFT_332619</name>
</gene>
<keyword evidence="4 6" id="KW-0378">Hydrolase</keyword>
<dbReference type="InterPro" id="IPR033124">
    <property type="entry name" value="Ser_caboxypep_his_AS"/>
</dbReference>
<evidence type="ECO:0000256" key="4">
    <source>
        <dbReference type="ARBA" id="ARBA00022801"/>
    </source>
</evidence>
<organism evidence="7 8">
    <name type="scientific">Sistotremastrum niveocremeum HHB9708</name>
    <dbReference type="NCBI Taxonomy" id="1314777"/>
    <lineage>
        <taxon>Eukaryota</taxon>
        <taxon>Fungi</taxon>
        <taxon>Dikarya</taxon>
        <taxon>Basidiomycota</taxon>
        <taxon>Agaricomycotina</taxon>
        <taxon>Agaricomycetes</taxon>
        <taxon>Sistotremastrales</taxon>
        <taxon>Sistotremastraceae</taxon>
        <taxon>Sertulicium</taxon>
        <taxon>Sertulicium niveocremeum</taxon>
    </lineage>
</organism>
<dbReference type="InterPro" id="IPR029058">
    <property type="entry name" value="AB_hydrolase_fold"/>
</dbReference>
<feature type="signal peptide" evidence="6">
    <location>
        <begin position="1"/>
        <end position="20"/>
    </location>
</feature>
<proteinExistence type="inferred from homology"/>
<dbReference type="InterPro" id="IPR018202">
    <property type="entry name" value="Ser_caboxypep_ser_AS"/>
</dbReference>
<evidence type="ECO:0000256" key="3">
    <source>
        <dbReference type="ARBA" id="ARBA00022670"/>
    </source>
</evidence>
<dbReference type="Proteomes" id="UP000076722">
    <property type="component" value="Unassembled WGS sequence"/>
</dbReference>
<dbReference type="SUPFAM" id="SSF53474">
    <property type="entry name" value="alpha/beta-Hydrolases"/>
    <property type="match status" value="1"/>
</dbReference>
<dbReference type="InterPro" id="IPR001563">
    <property type="entry name" value="Peptidase_S10"/>
</dbReference>
<keyword evidence="2 6" id="KW-0121">Carboxypeptidase</keyword>
<dbReference type="PRINTS" id="PR00724">
    <property type="entry name" value="CRBOXYPTASEC"/>
</dbReference>
<dbReference type="PROSITE" id="PS00131">
    <property type="entry name" value="CARBOXYPEPT_SER_SER"/>
    <property type="match status" value="1"/>
</dbReference>
<dbReference type="EC" id="3.4.16.-" evidence="6"/>
<dbReference type="AlphaFoldDB" id="A0A164XHN7"/>
<comment type="similarity">
    <text evidence="1 6">Belongs to the peptidase S10 family.</text>
</comment>
<dbReference type="PANTHER" id="PTHR11802">
    <property type="entry name" value="SERINE PROTEASE FAMILY S10 SERINE CARBOXYPEPTIDASE"/>
    <property type="match status" value="1"/>
</dbReference>
<dbReference type="PROSITE" id="PS00560">
    <property type="entry name" value="CARBOXYPEPT_SER_HIS"/>
    <property type="match status" value="1"/>
</dbReference>
<dbReference type="Gene3D" id="3.40.50.1820">
    <property type="entry name" value="alpha/beta hydrolase"/>
    <property type="match status" value="1"/>
</dbReference>
<name>A0A164XHN7_9AGAM</name>
<dbReference type="OrthoDB" id="443318at2759"/>
<reference evidence="7 8" key="1">
    <citation type="journal article" date="2016" name="Mol. Biol. Evol.">
        <title>Comparative Genomics of Early-Diverging Mushroom-Forming Fungi Provides Insights into the Origins of Lignocellulose Decay Capabilities.</title>
        <authorList>
            <person name="Nagy L.G."/>
            <person name="Riley R."/>
            <person name="Tritt A."/>
            <person name="Adam C."/>
            <person name="Daum C."/>
            <person name="Floudas D."/>
            <person name="Sun H."/>
            <person name="Yadav J.S."/>
            <person name="Pangilinan J."/>
            <person name="Larsson K.H."/>
            <person name="Matsuura K."/>
            <person name="Barry K."/>
            <person name="Labutti K."/>
            <person name="Kuo R."/>
            <person name="Ohm R.A."/>
            <person name="Bhattacharya S.S."/>
            <person name="Shirouzu T."/>
            <person name="Yoshinaga Y."/>
            <person name="Martin F.M."/>
            <person name="Grigoriev I.V."/>
            <person name="Hibbett D.S."/>
        </authorList>
    </citation>
    <scope>NUCLEOTIDE SEQUENCE [LARGE SCALE GENOMIC DNA]</scope>
    <source>
        <strain evidence="7 8">HHB9708</strain>
    </source>
</reference>
<evidence type="ECO:0000256" key="1">
    <source>
        <dbReference type="ARBA" id="ARBA00009431"/>
    </source>
</evidence>
<dbReference type="PANTHER" id="PTHR11802:SF479">
    <property type="entry name" value="CARBOXYPEPTIDASE"/>
    <property type="match status" value="1"/>
</dbReference>
<keyword evidence="8" id="KW-1185">Reference proteome</keyword>
<evidence type="ECO:0000256" key="5">
    <source>
        <dbReference type="ARBA" id="ARBA00023180"/>
    </source>
</evidence>
<protein>
    <recommendedName>
        <fullName evidence="6">Carboxypeptidase</fullName>
        <ecNumber evidence="6">3.4.16.-</ecNumber>
    </recommendedName>
</protein>
<dbReference type="Pfam" id="PF00450">
    <property type="entry name" value="Peptidase_S10"/>
    <property type="match status" value="1"/>
</dbReference>
<accession>A0A164XHN7</accession>
<evidence type="ECO:0000256" key="6">
    <source>
        <dbReference type="RuleBase" id="RU361156"/>
    </source>
</evidence>
<dbReference type="GO" id="GO:0004185">
    <property type="term" value="F:serine-type carboxypeptidase activity"/>
    <property type="evidence" value="ECO:0007669"/>
    <property type="project" value="UniProtKB-UniRule"/>
</dbReference>
<evidence type="ECO:0000256" key="2">
    <source>
        <dbReference type="ARBA" id="ARBA00022645"/>
    </source>
</evidence>
<sequence length="498" mass="53946">MLALKSLQLLFVLYASAVSASRSREAVDRLRGTKHNIVEDTEPLQHAKRSASFFTPTFANPKAATFAVNSSALPLVTFPLQNSWAGRLPISATSGETRQLFFWYWPSSQPTASKTLTIWLNGGPGCSSLAGFLQENGPVSFQPGAKAPVSNPNAWTTASDVLWIEQPVGTGFTLGTPNIQNESQLATQFYGFLQQFFGVFTELTSKQLFITGESYAGFYIPYIASRIINASAAEKAALPLSLQGLLINDGVYSSDIVGEQAPTAGFAKSFQSTLGLSTSTVNSLASKSSSCGYDAMISQITYPPKGKINLPNGNKDTISRSCDVFDTYLDDAEDANACFNIYRITDKCPTPNDPIESYFSRSDVQKLLHVSGFGTWSECSNRNVFVNGLDNSAYSETLFPNLLANLPRGMTLWHGLIDSILFNIGDRLTIQNLTWGGLQGFQTAPSTPLIVGGTQAGIFHTERNLTYIEVNNAGHMIPEDQSAVALHVFQAILGQTTL</sequence>